<feature type="domain" description="Sm" evidence="10">
    <location>
        <begin position="2"/>
        <end position="75"/>
    </location>
</feature>
<dbReference type="Gene3D" id="2.30.30.100">
    <property type="match status" value="1"/>
</dbReference>
<dbReference type="InterPro" id="IPR027141">
    <property type="entry name" value="LSm4/Sm_D1/D3"/>
</dbReference>
<evidence type="ECO:0000256" key="8">
    <source>
        <dbReference type="ARBA" id="ARBA00023242"/>
    </source>
</evidence>
<keyword evidence="8" id="KW-0539">Nucleus</keyword>
<protein>
    <recommendedName>
        <fullName evidence="10">Sm domain-containing protein</fullName>
    </recommendedName>
</protein>
<dbReference type="Pfam" id="PF01423">
    <property type="entry name" value="LSM"/>
    <property type="match status" value="1"/>
</dbReference>
<dbReference type="InterPro" id="IPR010920">
    <property type="entry name" value="LSM_dom_sf"/>
</dbReference>
<dbReference type="Pfam" id="PF23276">
    <property type="entry name" value="TPR_24"/>
    <property type="match status" value="1"/>
</dbReference>
<dbReference type="CDD" id="cd01723">
    <property type="entry name" value="LSm4"/>
    <property type="match status" value="1"/>
</dbReference>
<sequence>MLPLGLLNAAQGHPMLVELKNGETLNGHLVLCDTWMNLTLREVVQTSPEGDKFVRLPEVYVKGNNIKYLRVPDEILDIVKDQQQEDNTTFKSIPTWRWPGYSVPFLLGHLGELTKRSGQRRQILELAQHLRNGRVGPEDEMRVLEALVMANADTAGSVTALQDVLKELGEKNIQPDSSLYHAALVLLSVHPDYLTRRKILNDMKSRGIPLLAEGKVSVALGLLRDGQDEMALDYLEEMIRDAVVTPVWVFDIFIFVLGGKGFVEEAMRLMLQRLTTTSDGGSLSTDALWYFLLDQCSAAFYYQGTKYIWDNMVLTKSLTPSDGAVAAVLETAARHGDLDFAKDAIQTLSQRSVKLNKRHYEALIECYLQGSDPENALRVLAIMCRAGITNLMSSTKSIRHFLEHSPLSATSISLLPSTLRETPDFTPEAEALVIDVLCTRGELRLAVRLFQDSQALRTAGQELLGYYQIPRALLLAPFKHDFPSAEDVRLALSTVDGLVTHYAAPAAEVAAFFRCYVFLGDVDSSFECLQTLQEKNAVGDALFPVESLVRLMELCLTRRDPRVWGLFDLFEQGKLDTRDVADRLQQIQTRLHSMRTSEGGQGQVDVAEMVQAYEKVLGRVLEAASKEGEPAEGQVGIAELVRADEDALERVLEAAAKKEVGG</sequence>
<dbReference type="Gene3D" id="1.25.40.10">
    <property type="entry name" value="Tetratricopeptide repeat domain"/>
    <property type="match status" value="2"/>
</dbReference>
<dbReference type="GO" id="GO:0097525">
    <property type="term" value="C:spliceosomal snRNP complex"/>
    <property type="evidence" value="ECO:0007669"/>
    <property type="project" value="UniProtKB-ARBA"/>
</dbReference>
<dbReference type="GO" id="GO:0000398">
    <property type="term" value="P:mRNA splicing, via spliceosome"/>
    <property type="evidence" value="ECO:0007669"/>
    <property type="project" value="InterPro"/>
</dbReference>
<evidence type="ECO:0000256" key="1">
    <source>
        <dbReference type="ARBA" id="ARBA00004123"/>
    </source>
</evidence>
<evidence type="ECO:0000313" key="11">
    <source>
        <dbReference type="EMBL" id="KAK0641623.1"/>
    </source>
</evidence>
<comment type="similarity">
    <text evidence="2">Belongs to the snRNP Sm proteins family.</text>
</comment>
<keyword evidence="9" id="KW-0687">Ribonucleoprotein</keyword>
<dbReference type="EMBL" id="JAULSV010000006">
    <property type="protein sequence ID" value="KAK0641623.1"/>
    <property type="molecule type" value="Genomic_DNA"/>
</dbReference>
<dbReference type="PANTHER" id="PTHR23338">
    <property type="entry name" value="SMALL NUCLEAR RIBONUCLEOPROTEIN SM"/>
    <property type="match status" value="1"/>
</dbReference>
<evidence type="ECO:0000256" key="7">
    <source>
        <dbReference type="ARBA" id="ARBA00023187"/>
    </source>
</evidence>
<keyword evidence="12" id="KW-1185">Reference proteome</keyword>
<dbReference type="Proteomes" id="UP001174936">
    <property type="component" value="Unassembled WGS sequence"/>
</dbReference>
<dbReference type="InterPro" id="IPR034101">
    <property type="entry name" value="Lsm4"/>
</dbReference>
<evidence type="ECO:0000256" key="4">
    <source>
        <dbReference type="ARBA" id="ARBA00022728"/>
    </source>
</evidence>
<dbReference type="InterPro" id="IPR057027">
    <property type="entry name" value="TPR_mt"/>
</dbReference>
<keyword evidence="5" id="KW-0677">Repeat</keyword>
<keyword evidence="6" id="KW-0694">RNA-binding</keyword>
<accession>A0AA39XWM6</accession>
<dbReference type="InterPro" id="IPR011990">
    <property type="entry name" value="TPR-like_helical_dom_sf"/>
</dbReference>
<proteinExistence type="inferred from homology"/>
<comment type="subcellular location">
    <subcellularLocation>
        <location evidence="1">Nucleus</location>
    </subcellularLocation>
</comment>
<dbReference type="SUPFAM" id="SSF50182">
    <property type="entry name" value="Sm-like ribonucleoproteins"/>
    <property type="match status" value="1"/>
</dbReference>
<dbReference type="SMART" id="SM00651">
    <property type="entry name" value="Sm"/>
    <property type="match status" value="1"/>
</dbReference>
<evidence type="ECO:0000256" key="5">
    <source>
        <dbReference type="ARBA" id="ARBA00022737"/>
    </source>
</evidence>
<dbReference type="GO" id="GO:0000956">
    <property type="term" value="P:nuclear-transcribed mRNA catabolic process"/>
    <property type="evidence" value="ECO:0007669"/>
    <property type="project" value="InterPro"/>
</dbReference>
<comment type="caution">
    <text evidence="11">The sequence shown here is derived from an EMBL/GenBank/DDBJ whole genome shotgun (WGS) entry which is preliminary data.</text>
</comment>
<dbReference type="PROSITE" id="PS52002">
    <property type="entry name" value="SM"/>
    <property type="match status" value="1"/>
</dbReference>
<evidence type="ECO:0000256" key="6">
    <source>
        <dbReference type="ARBA" id="ARBA00022884"/>
    </source>
</evidence>
<dbReference type="GO" id="GO:0005681">
    <property type="term" value="C:spliceosomal complex"/>
    <property type="evidence" value="ECO:0007669"/>
    <property type="project" value="UniProtKB-KW"/>
</dbReference>
<keyword evidence="4" id="KW-0747">Spliceosome</keyword>
<gene>
    <name evidence="11" type="ORF">B0T16DRAFT_496294</name>
</gene>
<evidence type="ECO:0000313" key="12">
    <source>
        <dbReference type="Proteomes" id="UP001174936"/>
    </source>
</evidence>
<dbReference type="InterPro" id="IPR047575">
    <property type="entry name" value="Sm"/>
</dbReference>
<keyword evidence="7" id="KW-0508">mRNA splicing</keyword>
<dbReference type="FunFam" id="2.30.30.100:FF:000024">
    <property type="entry name" value="U6 snRNA-associated Sm-like protein LSm4"/>
    <property type="match status" value="1"/>
</dbReference>
<evidence type="ECO:0000256" key="9">
    <source>
        <dbReference type="ARBA" id="ARBA00023274"/>
    </source>
</evidence>
<dbReference type="InterPro" id="IPR001163">
    <property type="entry name" value="Sm_dom_euk/arc"/>
</dbReference>
<dbReference type="AlphaFoldDB" id="A0AA39XWM6"/>
<evidence type="ECO:0000256" key="3">
    <source>
        <dbReference type="ARBA" id="ARBA00022664"/>
    </source>
</evidence>
<keyword evidence="3" id="KW-0507">mRNA processing</keyword>
<evidence type="ECO:0000256" key="2">
    <source>
        <dbReference type="ARBA" id="ARBA00006850"/>
    </source>
</evidence>
<dbReference type="GO" id="GO:0003723">
    <property type="term" value="F:RNA binding"/>
    <property type="evidence" value="ECO:0007669"/>
    <property type="project" value="UniProtKB-KW"/>
</dbReference>
<evidence type="ECO:0000259" key="10">
    <source>
        <dbReference type="PROSITE" id="PS52002"/>
    </source>
</evidence>
<name>A0AA39XWM6_9PEZI</name>
<reference evidence="11" key="1">
    <citation type="submission" date="2023-06" db="EMBL/GenBank/DDBJ databases">
        <title>Genome-scale phylogeny and comparative genomics of the fungal order Sordariales.</title>
        <authorList>
            <consortium name="Lawrence Berkeley National Laboratory"/>
            <person name="Hensen N."/>
            <person name="Bonometti L."/>
            <person name="Westerberg I."/>
            <person name="Brannstrom I.O."/>
            <person name="Guillou S."/>
            <person name="Cros-Aarteil S."/>
            <person name="Calhoun S."/>
            <person name="Haridas S."/>
            <person name="Kuo A."/>
            <person name="Mondo S."/>
            <person name="Pangilinan J."/>
            <person name="Riley R."/>
            <person name="Labutti K."/>
            <person name="Andreopoulos B."/>
            <person name="Lipzen A."/>
            <person name="Chen C."/>
            <person name="Yanf M."/>
            <person name="Daum C."/>
            <person name="Ng V."/>
            <person name="Clum A."/>
            <person name="Steindorff A."/>
            <person name="Ohm R."/>
            <person name="Martin F."/>
            <person name="Silar P."/>
            <person name="Natvig D."/>
            <person name="Lalanne C."/>
            <person name="Gautier V."/>
            <person name="Ament-Velasquez S.L."/>
            <person name="Kruys A."/>
            <person name="Hutchinson M.I."/>
            <person name="Powell A.J."/>
            <person name="Barry K."/>
            <person name="Miller A.N."/>
            <person name="Grigoriev I.V."/>
            <person name="Debuchy R."/>
            <person name="Gladieux P."/>
            <person name="Thoren M.H."/>
            <person name="Johannesson H."/>
        </authorList>
    </citation>
    <scope>NUCLEOTIDE SEQUENCE</scope>
    <source>
        <strain evidence="11">SMH2532-1</strain>
    </source>
</reference>
<organism evidence="11 12">
    <name type="scientific">Cercophora newfieldiana</name>
    <dbReference type="NCBI Taxonomy" id="92897"/>
    <lineage>
        <taxon>Eukaryota</taxon>
        <taxon>Fungi</taxon>
        <taxon>Dikarya</taxon>
        <taxon>Ascomycota</taxon>
        <taxon>Pezizomycotina</taxon>
        <taxon>Sordariomycetes</taxon>
        <taxon>Sordariomycetidae</taxon>
        <taxon>Sordariales</taxon>
        <taxon>Lasiosphaeriaceae</taxon>
        <taxon>Cercophora</taxon>
    </lineage>
</organism>